<sequence>MVDVEGNSGLLLDIDVNNETETTNSQCSALSHTSFWPQKSVRKKKPTQVINRGNLSTCYRVVNGPLESISSDLALDTLAEGLVVSCVGGTQCISSLEGM</sequence>
<evidence type="ECO:0000313" key="2">
    <source>
        <dbReference type="Proteomes" id="UP000823674"/>
    </source>
</evidence>
<dbReference type="Proteomes" id="UP000823674">
    <property type="component" value="Chromosome A06"/>
</dbReference>
<keyword evidence="2" id="KW-1185">Reference proteome</keyword>
<evidence type="ECO:0000313" key="1">
    <source>
        <dbReference type="EMBL" id="KAG5393522.1"/>
    </source>
</evidence>
<comment type="caution">
    <text evidence="1">The sequence shown here is derived from an EMBL/GenBank/DDBJ whole genome shotgun (WGS) entry which is preliminary data.</text>
</comment>
<protein>
    <submittedName>
        <fullName evidence="1">Uncharacterized protein</fullName>
    </submittedName>
</protein>
<gene>
    <name evidence="1" type="primary">A06g505720.1_BraROA</name>
    <name evidence="1" type="ORF">IGI04_023485</name>
</gene>
<accession>A0ABQ7M4L4</accession>
<dbReference type="EMBL" id="JADBGQ010000006">
    <property type="protein sequence ID" value="KAG5393522.1"/>
    <property type="molecule type" value="Genomic_DNA"/>
</dbReference>
<reference evidence="1 2" key="1">
    <citation type="submission" date="2021-03" db="EMBL/GenBank/DDBJ databases">
        <authorList>
            <person name="King G.J."/>
            <person name="Bancroft I."/>
            <person name="Baten A."/>
            <person name="Bloomfield J."/>
            <person name="Borpatragohain P."/>
            <person name="He Z."/>
            <person name="Irish N."/>
            <person name="Irwin J."/>
            <person name="Liu K."/>
            <person name="Mauleon R.P."/>
            <person name="Moore J."/>
            <person name="Morris R."/>
            <person name="Ostergaard L."/>
            <person name="Wang B."/>
            <person name="Wells R."/>
        </authorList>
    </citation>
    <scope>NUCLEOTIDE SEQUENCE [LARGE SCALE GENOMIC DNA]</scope>
    <source>
        <strain evidence="1">R-o-18</strain>
        <tissue evidence="1">Leaf</tissue>
    </source>
</reference>
<organism evidence="1 2">
    <name type="scientific">Brassica rapa subsp. trilocularis</name>
    <dbReference type="NCBI Taxonomy" id="1813537"/>
    <lineage>
        <taxon>Eukaryota</taxon>
        <taxon>Viridiplantae</taxon>
        <taxon>Streptophyta</taxon>
        <taxon>Embryophyta</taxon>
        <taxon>Tracheophyta</taxon>
        <taxon>Spermatophyta</taxon>
        <taxon>Magnoliopsida</taxon>
        <taxon>eudicotyledons</taxon>
        <taxon>Gunneridae</taxon>
        <taxon>Pentapetalae</taxon>
        <taxon>rosids</taxon>
        <taxon>malvids</taxon>
        <taxon>Brassicales</taxon>
        <taxon>Brassicaceae</taxon>
        <taxon>Brassiceae</taxon>
        <taxon>Brassica</taxon>
    </lineage>
</organism>
<proteinExistence type="predicted"/>
<name>A0ABQ7M4L4_BRACM</name>